<sequence>MDYLILAAIGIVMGLFGGLLGIGGSIVMIPAMVFFFKGSQHLYQAAAMICNFFVAISAVVVHRRKRVLVVDVVKWLVPAGMLGILAGVWLSNIDFFAGENSRNLTKLFGLFMIYVAVYNIFKFGKHDGGADGLDLSRTNKSMPLTLLSGLFTGVSAGLLGMGGGAVCTPMQQLCLKMPLKRA</sequence>
<feature type="transmembrane region" description="Helical" evidence="5">
    <location>
        <begin position="142"/>
        <end position="166"/>
    </location>
</feature>
<feature type="transmembrane region" description="Helical" evidence="5">
    <location>
        <begin position="73"/>
        <end position="91"/>
    </location>
</feature>
<dbReference type="AlphaFoldDB" id="X1TL74"/>
<protein>
    <recommendedName>
        <fullName evidence="7">Membrane transporter protein</fullName>
    </recommendedName>
</protein>
<evidence type="ECO:0000256" key="4">
    <source>
        <dbReference type="ARBA" id="ARBA00023136"/>
    </source>
</evidence>
<comment type="caution">
    <text evidence="6">The sequence shown here is derived from an EMBL/GenBank/DDBJ whole genome shotgun (WGS) entry which is preliminary data.</text>
</comment>
<feature type="transmembrane region" description="Helical" evidence="5">
    <location>
        <begin position="42"/>
        <end position="61"/>
    </location>
</feature>
<dbReference type="InterPro" id="IPR002781">
    <property type="entry name" value="TM_pro_TauE-like"/>
</dbReference>
<keyword evidence="2 5" id="KW-0812">Transmembrane</keyword>
<evidence type="ECO:0000256" key="3">
    <source>
        <dbReference type="ARBA" id="ARBA00022989"/>
    </source>
</evidence>
<feature type="non-terminal residue" evidence="6">
    <location>
        <position position="182"/>
    </location>
</feature>
<evidence type="ECO:0000313" key="6">
    <source>
        <dbReference type="EMBL" id="GAI80804.1"/>
    </source>
</evidence>
<name>X1TL74_9ZZZZ</name>
<evidence type="ECO:0008006" key="7">
    <source>
        <dbReference type="Google" id="ProtNLM"/>
    </source>
</evidence>
<dbReference type="InterPro" id="IPR051598">
    <property type="entry name" value="TSUP/Inactive_protease-like"/>
</dbReference>
<organism evidence="6">
    <name type="scientific">marine sediment metagenome</name>
    <dbReference type="NCBI Taxonomy" id="412755"/>
    <lineage>
        <taxon>unclassified sequences</taxon>
        <taxon>metagenomes</taxon>
        <taxon>ecological metagenomes</taxon>
    </lineage>
</organism>
<keyword evidence="4 5" id="KW-0472">Membrane</keyword>
<proteinExistence type="predicted"/>
<reference evidence="6" key="1">
    <citation type="journal article" date="2014" name="Front. Microbiol.">
        <title>High frequency of phylogenetically diverse reductive dehalogenase-homologous genes in deep subseafloor sedimentary metagenomes.</title>
        <authorList>
            <person name="Kawai M."/>
            <person name="Futagami T."/>
            <person name="Toyoda A."/>
            <person name="Takaki Y."/>
            <person name="Nishi S."/>
            <person name="Hori S."/>
            <person name="Arai W."/>
            <person name="Tsubouchi T."/>
            <person name="Morono Y."/>
            <person name="Uchiyama I."/>
            <person name="Ito T."/>
            <person name="Fujiyama A."/>
            <person name="Inagaki F."/>
            <person name="Takami H."/>
        </authorList>
    </citation>
    <scope>NUCLEOTIDE SEQUENCE</scope>
    <source>
        <strain evidence="6">Expedition CK06-06</strain>
    </source>
</reference>
<feature type="transmembrane region" description="Helical" evidence="5">
    <location>
        <begin position="103"/>
        <end position="121"/>
    </location>
</feature>
<evidence type="ECO:0000256" key="2">
    <source>
        <dbReference type="ARBA" id="ARBA00022692"/>
    </source>
</evidence>
<gene>
    <name evidence="6" type="ORF">S12H4_23026</name>
</gene>
<evidence type="ECO:0000256" key="1">
    <source>
        <dbReference type="ARBA" id="ARBA00004141"/>
    </source>
</evidence>
<dbReference type="GO" id="GO:0016020">
    <property type="term" value="C:membrane"/>
    <property type="evidence" value="ECO:0007669"/>
    <property type="project" value="UniProtKB-SubCell"/>
</dbReference>
<feature type="transmembrane region" description="Helical" evidence="5">
    <location>
        <begin position="7"/>
        <end position="36"/>
    </location>
</feature>
<accession>X1TL74</accession>
<dbReference type="PANTHER" id="PTHR43701:SF2">
    <property type="entry name" value="MEMBRANE TRANSPORTER PROTEIN YJNA-RELATED"/>
    <property type="match status" value="1"/>
</dbReference>
<comment type="subcellular location">
    <subcellularLocation>
        <location evidence="1">Membrane</location>
        <topology evidence="1">Multi-pass membrane protein</topology>
    </subcellularLocation>
</comment>
<keyword evidence="3 5" id="KW-1133">Transmembrane helix</keyword>
<dbReference type="Pfam" id="PF01925">
    <property type="entry name" value="TauE"/>
    <property type="match status" value="1"/>
</dbReference>
<dbReference type="EMBL" id="BARW01012138">
    <property type="protein sequence ID" value="GAI80804.1"/>
    <property type="molecule type" value="Genomic_DNA"/>
</dbReference>
<evidence type="ECO:0000256" key="5">
    <source>
        <dbReference type="SAM" id="Phobius"/>
    </source>
</evidence>
<dbReference type="PANTHER" id="PTHR43701">
    <property type="entry name" value="MEMBRANE TRANSPORTER PROTEIN MJ0441-RELATED"/>
    <property type="match status" value="1"/>
</dbReference>